<dbReference type="EMBL" id="CP136892">
    <property type="protein sequence ID" value="WOL00709.1"/>
    <property type="molecule type" value="Genomic_DNA"/>
</dbReference>
<dbReference type="PANTHER" id="PTHR31635:SF196">
    <property type="entry name" value="REVERSE TRANSCRIPTASE DOMAIN-CONTAINING PROTEIN-RELATED"/>
    <property type="match status" value="1"/>
</dbReference>
<dbReference type="InterPro" id="IPR043502">
    <property type="entry name" value="DNA/RNA_pol_sf"/>
</dbReference>
<gene>
    <name evidence="3" type="ORF">Cni_G09422</name>
</gene>
<evidence type="ECO:0000259" key="2">
    <source>
        <dbReference type="Pfam" id="PF00078"/>
    </source>
</evidence>
<feature type="domain" description="Reverse transcriptase" evidence="2">
    <location>
        <begin position="419"/>
        <end position="514"/>
    </location>
</feature>
<dbReference type="Pfam" id="PF00078">
    <property type="entry name" value="RVT_1"/>
    <property type="match status" value="1"/>
</dbReference>
<evidence type="ECO:0000313" key="4">
    <source>
        <dbReference type="Proteomes" id="UP001327560"/>
    </source>
</evidence>
<organism evidence="3 4">
    <name type="scientific">Canna indica</name>
    <name type="common">Indian-shot</name>
    <dbReference type="NCBI Taxonomy" id="4628"/>
    <lineage>
        <taxon>Eukaryota</taxon>
        <taxon>Viridiplantae</taxon>
        <taxon>Streptophyta</taxon>
        <taxon>Embryophyta</taxon>
        <taxon>Tracheophyta</taxon>
        <taxon>Spermatophyta</taxon>
        <taxon>Magnoliopsida</taxon>
        <taxon>Liliopsida</taxon>
        <taxon>Zingiberales</taxon>
        <taxon>Cannaceae</taxon>
        <taxon>Canna</taxon>
    </lineage>
</organism>
<accession>A0AAQ3K3Z4</accession>
<feature type="compositionally biased region" description="Polar residues" evidence="1">
    <location>
        <begin position="126"/>
        <end position="145"/>
    </location>
</feature>
<protein>
    <recommendedName>
        <fullName evidence="2">Reverse transcriptase domain-containing protein</fullName>
    </recommendedName>
</protein>
<dbReference type="Proteomes" id="UP001327560">
    <property type="component" value="Chromosome 3"/>
</dbReference>
<feature type="region of interest" description="Disordered" evidence="1">
    <location>
        <begin position="90"/>
        <end position="145"/>
    </location>
</feature>
<reference evidence="3 4" key="1">
    <citation type="submission" date="2023-10" db="EMBL/GenBank/DDBJ databases">
        <title>Chromosome-scale genome assembly provides insights into flower coloration mechanisms of Canna indica.</title>
        <authorList>
            <person name="Li C."/>
        </authorList>
    </citation>
    <scope>NUCLEOTIDE SEQUENCE [LARGE SCALE GENOMIC DNA]</scope>
    <source>
        <tissue evidence="3">Flower</tissue>
    </source>
</reference>
<keyword evidence="4" id="KW-1185">Reference proteome</keyword>
<dbReference type="SUPFAM" id="SSF56672">
    <property type="entry name" value="DNA/RNA polymerases"/>
    <property type="match status" value="1"/>
</dbReference>
<evidence type="ECO:0000256" key="1">
    <source>
        <dbReference type="SAM" id="MobiDB-lite"/>
    </source>
</evidence>
<dbReference type="InterPro" id="IPR000477">
    <property type="entry name" value="RT_dom"/>
</dbReference>
<dbReference type="PANTHER" id="PTHR31635">
    <property type="entry name" value="REVERSE TRANSCRIPTASE DOMAIN-CONTAINING PROTEIN-RELATED"/>
    <property type="match status" value="1"/>
</dbReference>
<name>A0AAQ3K3Z4_9LILI</name>
<dbReference type="AlphaFoldDB" id="A0AAQ3K3Z4"/>
<sequence>MGDVGGDPPSPLSLQMRVPPLLPHLRHPLVASSGIVSGPSAFDLNVLIDPSIDANKNDSSAKNIDVAMNVSSVKYVDVDMYVTVASPSSEPAYGPWDQVQRRQNRRWNARSATTSFDKESDCARVPQNNIDPSSPKQKSMSISEPISSPLKNLGNSCPPPPKSLNLWASGGILTVSNSNYVNAQIISINPQVVRVIFQFDNILAYWNKNSFGNLETMFNNINEDINILESLELLPSAPNDLHLRLRALYNKQQALQRQLCLKWWSKSKSRWIMDGDKNTVFYHRIVTMRRCMNYINAIFNANHEPISETTLILKEFVNHYFNLWNISNHPIDNLGSWPTLPSLPSYLRESLTNPFYKLEVKSTINSLGNGKSPGHDDFTVKFFKSYWDIISPSLLHDLNSFYHNSIVPPVWNQTMLTFIPKTKLPKLVKDYKLIYLYNLSYRIIAKLLANRLKSCLPLLISNEQSTFIKGKHIQDNILVVQELVHSFFDTKDKNPYVIIKIDIEKAFDLLSREAILKS</sequence>
<evidence type="ECO:0000313" key="3">
    <source>
        <dbReference type="EMBL" id="WOL00709.1"/>
    </source>
</evidence>
<proteinExistence type="predicted"/>